<accession>A0A1M7NNC1</accession>
<dbReference type="Proteomes" id="UP000184038">
    <property type="component" value="Unassembled WGS sequence"/>
</dbReference>
<dbReference type="EMBL" id="FRCP01000037">
    <property type="protein sequence ID" value="SHN05493.1"/>
    <property type="molecule type" value="Genomic_DNA"/>
</dbReference>
<gene>
    <name evidence="1" type="ORF">SAMN02746066_04633</name>
</gene>
<protein>
    <submittedName>
        <fullName evidence="1">Uncharacterized protein</fullName>
    </submittedName>
</protein>
<dbReference type="RefSeq" id="WP_073291962.1">
    <property type="nucleotide sequence ID" value="NZ_FRCP01000037.1"/>
</dbReference>
<proteinExistence type="predicted"/>
<reference evidence="1 2" key="1">
    <citation type="submission" date="2016-11" db="EMBL/GenBank/DDBJ databases">
        <authorList>
            <person name="Jaros S."/>
            <person name="Januszkiewicz K."/>
            <person name="Wedrychowicz H."/>
        </authorList>
    </citation>
    <scope>NUCLEOTIDE SEQUENCE [LARGE SCALE GENOMIC DNA]</scope>
    <source>
        <strain evidence="1 2">DSM 15930</strain>
    </source>
</reference>
<name>A0A1M7NNC1_9FIRM</name>
<evidence type="ECO:0000313" key="1">
    <source>
        <dbReference type="EMBL" id="SHN05493.1"/>
    </source>
</evidence>
<keyword evidence="2" id="KW-1185">Reference proteome</keyword>
<dbReference type="STRING" id="1120996.SAMN02746066_04633"/>
<organism evidence="1 2">
    <name type="scientific">Anaerosporobacter mobilis DSM 15930</name>
    <dbReference type="NCBI Taxonomy" id="1120996"/>
    <lineage>
        <taxon>Bacteria</taxon>
        <taxon>Bacillati</taxon>
        <taxon>Bacillota</taxon>
        <taxon>Clostridia</taxon>
        <taxon>Lachnospirales</taxon>
        <taxon>Lachnospiraceae</taxon>
        <taxon>Anaerosporobacter</taxon>
    </lineage>
</organism>
<dbReference type="AlphaFoldDB" id="A0A1M7NNC1"/>
<evidence type="ECO:0000313" key="2">
    <source>
        <dbReference type="Proteomes" id="UP000184038"/>
    </source>
</evidence>
<sequence length="127" mass="14620">MYKIELKDSTVFNLKSIEEDTEMCMKIVLDTELSHDNAISKFTKDNLQYVKIMSDEIVLNTYVNISSVAESSVKNGEISIKLNKYDTKDIVINLRKENEYFKETILQCNKSILDLSDIILSLSLKNN</sequence>